<keyword evidence="14" id="KW-0418">Kinase</keyword>
<dbReference type="PROSITE" id="PS50896">
    <property type="entry name" value="LISH"/>
    <property type="match status" value="1"/>
</dbReference>
<dbReference type="GO" id="GO:0005524">
    <property type="term" value="F:ATP binding"/>
    <property type="evidence" value="ECO:0007669"/>
    <property type="project" value="UniProtKB-KW"/>
</dbReference>
<evidence type="ECO:0000313" key="30">
    <source>
        <dbReference type="Proteomes" id="UP000472265"/>
    </source>
</evidence>
<dbReference type="PANTHER" id="PTHR13129">
    <property type="entry name" value="VPRBP PROTEIN-RELATED"/>
    <property type="match status" value="1"/>
</dbReference>
<comment type="catalytic activity">
    <reaction evidence="24">
        <text>L-seryl-[protein] + ATP = O-phospho-L-seryl-[protein] + ADP + H(+)</text>
        <dbReference type="Rhea" id="RHEA:17989"/>
        <dbReference type="Rhea" id="RHEA-COMP:9863"/>
        <dbReference type="Rhea" id="RHEA-COMP:11604"/>
        <dbReference type="ChEBI" id="CHEBI:15378"/>
        <dbReference type="ChEBI" id="CHEBI:29999"/>
        <dbReference type="ChEBI" id="CHEBI:30616"/>
        <dbReference type="ChEBI" id="CHEBI:83421"/>
        <dbReference type="ChEBI" id="CHEBI:456216"/>
        <dbReference type="EC" id="2.7.11.1"/>
    </reaction>
</comment>
<comment type="subunit">
    <text evidence="25">Component of the DCX (DDB1-CUL4-X-box) E3 ubiquitin-protein ligase complex, named CUL4A-RBX1-DDB1-DCAF1/VPRBP complex. Interacts with DDB1; the interaction is direct. Also forms a ternary complex with DDA1 and DDB1. Interacts with NF2 (via FERM domain). Component of the EDVP complex, a E3 ligase complex containing DYRK2, EDD/UBR5, DDB1 and DCAF1. Interacts with DYRK2; the interaction is direct. Interacts with RAG1; the interaction is direct. Interacts with LLGL1 and LLGL2. Interacts with histone H3. Interacts with ESR1 and LATS1; probably recruited by LATS1 to promote ESR1 ubiquitination and ubiquitin-mediated proteasomal degradation. Directly interacts with TET1, TET2 and TET3 (via C-terminus). Interacts with CEP78; promoting DCAF1 localization to centrosomes.</text>
</comment>
<keyword evidence="11" id="KW-0808">Transferase</keyword>
<dbReference type="Proteomes" id="UP000472265">
    <property type="component" value="Chromosome 6"/>
</dbReference>
<keyword evidence="6" id="KW-0963">Cytoplasm</keyword>
<dbReference type="GeneTree" id="ENSGT00390000005874"/>
<dbReference type="SMART" id="SM00667">
    <property type="entry name" value="LisH"/>
    <property type="match status" value="1"/>
</dbReference>
<organism evidence="29 30">
    <name type="scientific">Sparus aurata</name>
    <name type="common">Gilthead sea bream</name>
    <dbReference type="NCBI Taxonomy" id="8175"/>
    <lineage>
        <taxon>Eukaryota</taxon>
        <taxon>Metazoa</taxon>
        <taxon>Chordata</taxon>
        <taxon>Craniata</taxon>
        <taxon>Vertebrata</taxon>
        <taxon>Euteleostomi</taxon>
        <taxon>Actinopterygii</taxon>
        <taxon>Neopterygii</taxon>
        <taxon>Teleostei</taxon>
        <taxon>Neoteleostei</taxon>
        <taxon>Acanthomorphata</taxon>
        <taxon>Eupercaria</taxon>
        <taxon>Spariformes</taxon>
        <taxon>Sparidae</taxon>
        <taxon>Sparus</taxon>
    </lineage>
</organism>
<feature type="compositionally biased region" description="Polar residues" evidence="28">
    <location>
        <begin position="260"/>
        <end position="269"/>
    </location>
</feature>
<dbReference type="InParanoid" id="A0A671X450"/>
<accession>A0A671X450</accession>
<comment type="subcellular location">
    <subcellularLocation>
        <location evidence="2">Cytoplasm</location>
        <location evidence="2">Cytoskeleton</location>
        <location evidence="2">Microtubule organizing center</location>
        <location evidence="2">Centrosome</location>
    </subcellularLocation>
    <subcellularLocation>
        <location evidence="1">Nucleus</location>
    </subcellularLocation>
</comment>
<keyword evidence="8" id="KW-0597">Phosphoprotein</keyword>
<feature type="compositionally biased region" description="Acidic residues" evidence="28">
    <location>
        <begin position="1503"/>
        <end position="1551"/>
    </location>
</feature>
<dbReference type="InterPro" id="IPR016024">
    <property type="entry name" value="ARM-type_fold"/>
</dbReference>
<evidence type="ECO:0000256" key="16">
    <source>
        <dbReference type="ARBA" id="ARBA00022840"/>
    </source>
</evidence>
<comment type="pathway">
    <text evidence="3">Protein modification; protein ubiquitination.</text>
</comment>
<feature type="compositionally biased region" description="Acidic residues" evidence="28">
    <location>
        <begin position="1571"/>
        <end position="1584"/>
    </location>
</feature>
<dbReference type="InterPro" id="IPR033270">
    <property type="entry name" value="VPRBP/DCAF1"/>
</dbReference>
<dbReference type="GO" id="GO:0080008">
    <property type="term" value="C:Cul4-RING E3 ubiquitin ligase complex"/>
    <property type="evidence" value="ECO:0007669"/>
    <property type="project" value="TreeGrafter"/>
</dbReference>
<evidence type="ECO:0000256" key="9">
    <source>
        <dbReference type="ARBA" id="ARBA00022574"/>
    </source>
</evidence>
<dbReference type="GO" id="GO:0016567">
    <property type="term" value="P:protein ubiquitination"/>
    <property type="evidence" value="ECO:0007669"/>
    <property type="project" value="UniProtKB-UniPathway"/>
</dbReference>
<evidence type="ECO:0000256" key="5">
    <source>
        <dbReference type="ARBA" id="ARBA00012513"/>
    </source>
</evidence>
<protein>
    <recommendedName>
        <fullName evidence="26">DDB1- and CUL4-associated factor 1</fullName>
        <ecNumber evidence="5">2.7.11.1</ecNumber>
    </recommendedName>
    <alternativeName>
        <fullName evidence="27">Serine/threonine-protein kinase VPRBP</fullName>
    </alternativeName>
</protein>
<dbReference type="InterPro" id="IPR015943">
    <property type="entry name" value="WD40/YVTN_repeat-like_dom_sf"/>
</dbReference>
<dbReference type="FunFam" id="2.130.10.10:FF:000055">
    <property type="entry name" value="DDB1 and CUL4-associated factor 1"/>
    <property type="match status" value="1"/>
</dbReference>
<keyword evidence="13" id="KW-0547">Nucleotide-binding</keyword>
<evidence type="ECO:0000256" key="24">
    <source>
        <dbReference type="ARBA" id="ARBA00048679"/>
    </source>
</evidence>
<keyword evidence="15" id="KW-0833">Ubl conjugation pathway</keyword>
<evidence type="ECO:0000256" key="22">
    <source>
        <dbReference type="ARBA" id="ARBA00023242"/>
    </source>
</evidence>
<dbReference type="OMA" id="RAQHRQC"/>
<dbReference type="GO" id="GO:0005813">
    <property type="term" value="C:centrosome"/>
    <property type="evidence" value="ECO:0007669"/>
    <property type="project" value="UniProtKB-SubCell"/>
</dbReference>
<feature type="compositionally biased region" description="Low complexity" evidence="28">
    <location>
        <begin position="279"/>
        <end position="290"/>
    </location>
</feature>
<feature type="region of interest" description="Disordered" evidence="28">
    <location>
        <begin position="1500"/>
        <end position="1605"/>
    </location>
</feature>
<keyword evidence="12" id="KW-0677">Repeat</keyword>
<evidence type="ECO:0000256" key="1">
    <source>
        <dbReference type="ARBA" id="ARBA00004123"/>
    </source>
</evidence>
<dbReference type="Gene3D" id="1.25.10.10">
    <property type="entry name" value="Leucine-rich Repeat Variant"/>
    <property type="match status" value="1"/>
</dbReference>
<keyword evidence="16" id="KW-0067">ATP-binding</keyword>
<evidence type="ECO:0000256" key="8">
    <source>
        <dbReference type="ARBA" id="ARBA00022553"/>
    </source>
</evidence>
<reference evidence="29" key="2">
    <citation type="submission" date="2025-08" db="UniProtKB">
        <authorList>
            <consortium name="Ensembl"/>
        </authorList>
    </citation>
    <scope>IDENTIFICATION</scope>
</reference>
<dbReference type="InterPro" id="IPR011989">
    <property type="entry name" value="ARM-like"/>
</dbReference>
<evidence type="ECO:0000256" key="23">
    <source>
        <dbReference type="ARBA" id="ARBA00047899"/>
    </source>
</evidence>
<keyword evidence="30" id="KW-1185">Reference proteome</keyword>
<keyword evidence="21" id="KW-0206">Cytoskeleton</keyword>
<evidence type="ECO:0000256" key="4">
    <source>
        <dbReference type="ARBA" id="ARBA00008845"/>
    </source>
</evidence>
<sequence>MSNPQEEPSAAVSALLSSALSAAVSAAMAVAMSVDAKADLATLLDEWEEAQQGTTEQLVSILTKISELIERETAEYHKADPDPFDDRHPGRADPDCMLGQLLKMLFMNDDFTNALMDTYIMTSRELELNTAACRLLQNIMPGLETSAVFQEKEGLVKKLFTWAREAERPLNIYATGLLARAMSNQEVAASYGEENAQLVPIMISRLHRLQAEDAKSSLSPTKNLPQDSQVDTTKTSNISTDQQDKMEGEDEGEDGESSRAAANTKSKPLSQLGPALKNGGCSSSSGGSSSTRLLPDFVYQASPVSRETEDRQGGRGGVKRRAVKENGRKAKQKINFTSSSGKTEDEGERGDASEQPANSTSWSEMSSMVIGSDYSLSPLSLAMEQRLILQYLTPLGDYQDLLAFFMRLDALSLMMNYIDLRQTKDVQLIFDALLYLASLLLHKKFAAEFIARGGVQKLLEIPRPSMAATGVSLCLYYLAYNQDSLERVCTLQDGVLSDMVAYALWLLESSHAAGVCHATMFFSISFSFRAVLQLFDRQDGLRRLVNLVRTKFFIDFNMNILSPVFSGNLYMLVGLLLFMQISTLEILNTENEVSLMSDDQVFSSRQTAKHTCMALRRYFEAHLAVKAELVKQSLHSDGGTVVPQQPFYKAYSYTREQVIEMMEFLIECGPQLHWEAVEVFYKLSCVPLMLQLISAACDWRTYYGRSDTVRYALDILAILVVVPKVQLVLADTIEVLDETRSPVSTVGMSVILGVAEGEVFVNDAEIQKSALQVIANCVCAPDQSLNTVGAFAVAPLRPSLHPQQPPAPHNRVLAHMWQVVQNNNGIKVLLSLLSVKMPITDADLIRALACKALVGLSRSSAIRQIISKLPLFTSSHIQQLMKEPVLQDKRSEHVRFCRYAAELTERVSGKPLLMGTDVSLARLQRANVVAQSRITFPEKELLMLIRNHLLAKGLHDTANTLVKEANLPVASFCPNSSSCITPSSSSSSGIPRTCRLAGGITARMAGHVGTSPVSSVAVASSITPSSSRSPITPHPSCSSALLSPPPPPAHSGPHGQSPHLVGRILFSRERPVVQCSSGKKLRALKQKSDHGAFIQTPAMKKQLERHLPSPPTLDSIITEYLREQHARCPNPVTTCPPFSLYTPHRCPEPKQRRQASPNFTARLGSRVLYPKYGGVDRGCLDRHLIFSRFRPMTVFHEGDGDESGFTCCAFSARERFLILGTCSGHLKFYNIFSGEEVVNYTCHTSAITHLEPSRDGKLLLTSASWSFPLSALWSMDGVFTQKNSFSDEHYVEFSKLSQDRVIGTKDQIAHIYDIQTGQKTLTLNDPALANNYKRNCATFNPSDDLVLNDGVLWDVRASRAIHKFDKFNMNISGVFHPNGLEVIVNTEIWDLRTFHLLHTVPALDQCRLVFNSNATIMYGAMLQADEEDDAMDQQMKSPFGSSFRTFDATDYKPIATVDVKRNIFDLCTDTKDCYLAVIENQDTVSLDTVCRLYEVGRQKLAEEGDDDDQDDEDQDDDDDSSDTDDDDDDDDDDIDTDPLIEELENNDDPENEDRVNSPTDEEVAELLGSNSDDDNSDDDDDSENSDQSFRSDDPSNPDYQSDEEIRILRSLRDRWFS</sequence>
<reference evidence="29" key="1">
    <citation type="submission" date="2021-04" db="EMBL/GenBank/DDBJ databases">
        <authorList>
            <consortium name="Wellcome Sanger Institute Data Sharing"/>
        </authorList>
    </citation>
    <scope>NUCLEOTIDE SEQUENCE [LARGE SCALE GENOMIC DNA]</scope>
</reference>
<keyword evidence="20" id="KW-0804">Transcription</keyword>
<feature type="compositionally biased region" description="Low complexity" evidence="28">
    <location>
        <begin position="1023"/>
        <end position="1042"/>
    </location>
</feature>
<name>A0A671X450_SPAAU</name>
<evidence type="ECO:0000256" key="27">
    <source>
        <dbReference type="ARBA" id="ARBA00078221"/>
    </source>
</evidence>
<evidence type="ECO:0000256" key="13">
    <source>
        <dbReference type="ARBA" id="ARBA00022741"/>
    </source>
</evidence>
<evidence type="ECO:0000256" key="19">
    <source>
        <dbReference type="ARBA" id="ARBA00023015"/>
    </source>
</evidence>
<dbReference type="UniPathway" id="UPA00143"/>
<evidence type="ECO:0000256" key="25">
    <source>
        <dbReference type="ARBA" id="ARBA00063313"/>
    </source>
</evidence>
<dbReference type="InterPro" id="IPR036322">
    <property type="entry name" value="WD40_repeat_dom_sf"/>
</dbReference>
<evidence type="ECO:0000256" key="21">
    <source>
        <dbReference type="ARBA" id="ARBA00023212"/>
    </source>
</evidence>
<evidence type="ECO:0000256" key="17">
    <source>
        <dbReference type="ARBA" id="ARBA00022853"/>
    </source>
</evidence>
<keyword evidence="9" id="KW-0853">WD repeat</keyword>
<keyword evidence="22" id="KW-0539">Nucleus</keyword>
<evidence type="ECO:0000256" key="28">
    <source>
        <dbReference type="SAM" id="MobiDB-lite"/>
    </source>
</evidence>
<dbReference type="GO" id="GO:1990244">
    <property type="term" value="F:histone H2AT120 kinase activity"/>
    <property type="evidence" value="ECO:0007669"/>
    <property type="project" value="TreeGrafter"/>
</dbReference>
<comment type="catalytic activity">
    <reaction evidence="23">
        <text>L-threonyl-[protein] + ATP = O-phospho-L-threonyl-[protein] + ADP + H(+)</text>
        <dbReference type="Rhea" id="RHEA:46608"/>
        <dbReference type="Rhea" id="RHEA-COMP:11060"/>
        <dbReference type="Rhea" id="RHEA-COMP:11605"/>
        <dbReference type="ChEBI" id="CHEBI:15378"/>
        <dbReference type="ChEBI" id="CHEBI:30013"/>
        <dbReference type="ChEBI" id="CHEBI:30616"/>
        <dbReference type="ChEBI" id="CHEBI:61977"/>
        <dbReference type="ChEBI" id="CHEBI:456216"/>
        <dbReference type="EC" id="2.7.11.1"/>
    </reaction>
</comment>
<evidence type="ECO:0000256" key="6">
    <source>
        <dbReference type="ARBA" id="ARBA00022490"/>
    </source>
</evidence>
<evidence type="ECO:0000256" key="18">
    <source>
        <dbReference type="ARBA" id="ARBA00022990"/>
    </source>
</evidence>
<evidence type="ECO:0000256" key="10">
    <source>
        <dbReference type="ARBA" id="ARBA00022581"/>
    </source>
</evidence>
<dbReference type="Ensembl" id="ENSSAUT00010045970.1">
    <property type="protein sequence ID" value="ENSSAUP00010043690.1"/>
    <property type="gene ID" value="ENSSAUG00010014825.1"/>
</dbReference>
<dbReference type="GO" id="GO:0005634">
    <property type="term" value="C:nucleus"/>
    <property type="evidence" value="ECO:0007669"/>
    <property type="project" value="UniProtKB-SubCell"/>
</dbReference>
<evidence type="ECO:0000313" key="29">
    <source>
        <dbReference type="Ensembl" id="ENSSAUP00010043690.1"/>
    </source>
</evidence>
<keyword evidence="7" id="KW-0723">Serine/threonine-protein kinase</keyword>
<keyword evidence="10" id="KW-0945">Host-virus interaction</keyword>
<dbReference type="PANTHER" id="PTHR13129:SF4">
    <property type="entry name" value="DDB1- AND CUL4-ASSOCIATED FACTOR 1"/>
    <property type="match status" value="1"/>
</dbReference>
<dbReference type="Gene3D" id="2.130.10.10">
    <property type="entry name" value="YVTN repeat-like/Quinoprotein amine dehydrogenase"/>
    <property type="match status" value="1"/>
</dbReference>
<dbReference type="SUPFAM" id="SSF50978">
    <property type="entry name" value="WD40 repeat-like"/>
    <property type="match status" value="1"/>
</dbReference>
<proteinExistence type="inferred from homology"/>
<keyword evidence="19" id="KW-0805">Transcription regulation</keyword>
<dbReference type="GO" id="GO:0030331">
    <property type="term" value="F:nuclear estrogen receptor binding"/>
    <property type="evidence" value="ECO:0007669"/>
    <property type="project" value="TreeGrafter"/>
</dbReference>
<feature type="compositionally biased region" description="Polar residues" evidence="28">
    <location>
        <begin position="216"/>
        <end position="241"/>
    </location>
</feature>
<comment type="similarity">
    <text evidence="4">Belongs to the VPRBP/DCAF1 family.</text>
</comment>
<evidence type="ECO:0000256" key="2">
    <source>
        <dbReference type="ARBA" id="ARBA00004300"/>
    </source>
</evidence>
<feature type="region of interest" description="Disordered" evidence="28">
    <location>
        <begin position="213"/>
        <end position="363"/>
    </location>
</feature>
<evidence type="ECO:0000256" key="3">
    <source>
        <dbReference type="ARBA" id="ARBA00004906"/>
    </source>
</evidence>
<gene>
    <name evidence="29" type="primary">DCAF1</name>
</gene>
<evidence type="ECO:0000256" key="26">
    <source>
        <dbReference type="ARBA" id="ARBA00071147"/>
    </source>
</evidence>
<dbReference type="EC" id="2.7.11.1" evidence="5"/>
<evidence type="ECO:0000256" key="7">
    <source>
        <dbReference type="ARBA" id="ARBA00022527"/>
    </source>
</evidence>
<reference evidence="29" key="3">
    <citation type="submission" date="2025-09" db="UniProtKB">
        <authorList>
            <consortium name="Ensembl"/>
        </authorList>
    </citation>
    <scope>IDENTIFICATION</scope>
</reference>
<dbReference type="InterPro" id="IPR006594">
    <property type="entry name" value="LisH"/>
</dbReference>
<evidence type="ECO:0000256" key="12">
    <source>
        <dbReference type="ARBA" id="ARBA00022737"/>
    </source>
</evidence>
<evidence type="ECO:0000256" key="11">
    <source>
        <dbReference type="ARBA" id="ARBA00022679"/>
    </source>
</evidence>
<evidence type="ECO:0000256" key="20">
    <source>
        <dbReference type="ARBA" id="ARBA00023163"/>
    </source>
</evidence>
<keyword evidence="18" id="KW-0007">Acetylation</keyword>
<feature type="region of interest" description="Disordered" evidence="28">
    <location>
        <begin position="1023"/>
        <end position="1059"/>
    </location>
</feature>
<dbReference type="SUPFAM" id="SSF48371">
    <property type="entry name" value="ARM repeat"/>
    <property type="match status" value="1"/>
</dbReference>
<evidence type="ECO:0000256" key="14">
    <source>
        <dbReference type="ARBA" id="ARBA00022777"/>
    </source>
</evidence>
<evidence type="ECO:0000256" key="15">
    <source>
        <dbReference type="ARBA" id="ARBA00022786"/>
    </source>
</evidence>
<keyword evidence="17" id="KW-0156">Chromatin regulator</keyword>